<evidence type="ECO:0000313" key="1">
    <source>
        <dbReference type="EMBL" id="OXA48744.1"/>
    </source>
</evidence>
<evidence type="ECO:0000313" key="2">
    <source>
        <dbReference type="Proteomes" id="UP000198287"/>
    </source>
</evidence>
<protein>
    <submittedName>
        <fullName evidence="1">Uncharacterized protein</fullName>
    </submittedName>
</protein>
<dbReference type="Proteomes" id="UP000198287">
    <property type="component" value="Unassembled WGS sequence"/>
</dbReference>
<dbReference type="EMBL" id="LNIX01000011">
    <property type="protein sequence ID" value="OXA48744.1"/>
    <property type="molecule type" value="Genomic_DNA"/>
</dbReference>
<sequence length="620" mass="70621">MKSKINPDCAHHVKAHKLWVKAYSKKSAAKHTEGQEKMVNASPPKLYYKISPKQLVIGDESDVFKNVTETSGRQFFCGKYIIYKEISCLAGVGILVQNRSSSIILNFNSNFQHGVITSPITISHHLQDNATWQDNDQGVDREAFFYSPPKRHALQNIKIFITLTHNMQDLSNVIIKSGHSSGNNYNVMLYNIAHWRSSFSQEIFHQGIDIPKLGFTCHLTFITWTSRNNDNLNFHGKLSSNAYGGKILFHQGRDYFATEEQVRQNPRLANCQKYFDSEPGCQVGYPLHEIEKERLNASVEALLSCPFLDDSDDSEWAPLIKCERGVRNSSPENFSDYTHPIISSFIQREMHLIYCITKADYDPPSWSWITSPFDLNTWLALLTSFSFFALIGRRISMILAVTSFLSYHYEAFMTTSITAPLELRLFLDIKEALENGFRLILPNSNVYAGVKYHFGEEIRLQLGRYVSMKDIVFDLEIEQVDQPFNVTWRDKMASVKGTIYIFDVLANKLKEEKIVSQGAHVLCFIIPKPLGPFTFMTNSFSSMTASWFMQNVVLWNGPAGLYGMFQNRYFSNFARQLAKDRLNMVKLKHVATQVMGFMNDGDVFGGESGDGIFAIFGMGS</sequence>
<reference evidence="1 2" key="1">
    <citation type="submission" date="2015-12" db="EMBL/GenBank/DDBJ databases">
        <title>The genome of Folsomia candida.</title>
        <authorList>
            <person name="Faddeeva A."/>
            <person name="Derks M.F."/>
            <person name="Anvar Y."/>
            <person name="Smit S."/>
            <person name="Van Straalen N."/>
            <person name="Roelofs D."/>
        </authorList>
    </citation>
    <scope>NUCLEOTIDE SEQUENCE [LARGE SCALE GENOMIC DNA]</scope>
    <source>
        <strain evidence="1 2">VU population</strain>
        <tissue evidence="1">Whole body</tissue>
    </source>
</reference>
<gene>
    <name evidence="1" type="ORF">Fcan01_16772</name>
</gene>
<accession>A0A226DVA6</accession>
<organism evidence="1 2">
    <name type="scientific">Folsomia candida</name>
    <name type="common">Springtail</name>
    <dbReference type="NCBI Taxonomy" id="158441"/>
    <lineage>
        <taxon>Eukaryota</taxon>
        <taxon>Metazoa</taxon>
        <taxon>Ecdysozoa</taxon>
        <taxon>Arthropoda</taxon>
        <taxon>Hexapoda</taxon>
        <taxon>Collembola</taxon>
        <taxon>Entomobryomorpha</taxon>
        <taxon>Isotomoidea</taxon>
        <taxon>Isotomidae</taxon>
        <taxon>Proisotominae</taxon>
        <taxon>Folsomia</taxon>
    </lineage>
</organism>
<name>A0A226DVA6_FOLCA</name>
<keyword evidence="2" id="KW-1185">Reference proteome</keyword>
<dbReference type="AlphaFoldDB" id="A0A226DVA6"/>
<comment type="caution">
    <text evidence="1">The sequence shown here is derived from an EMBL/GenBank/DDBJ whole genome shotgun (WGS) entry which is preliminary data.</text>
</comment>
<dbReference type="OrthoDB" id="2187at2759"/>
<proteinExistence type="predicted"/>